<feature type="domain" description="DYW" evidence="4">
    <location>
        <begin position="202"/>
        <end position="279"/>
    </location>
</feature>
<dbReference type="FunFam" id="1.25.40.10:FF:000090">
    <property type="entry name" value="Pentatricopeptide repeat-containing protein, chloroplastic"/>
    <property type="match status" value="1"/>
</dbReference>
<evidence type="ECO:0000259" key="4">
    <source>
        <dbReference type="Pfam" id="PF14432"/>
    </source>
</evidence>
<keyword evidence="6" id="KW-1185">Reference proteome</keyword>
<protein>
    <recommendedName>
        <fullName evidence="4">DYW domain-containing protein</fullName>
    </recommendedName>
</protein>
<keyword evidence="1" id="KW-0677">Repeat</keyword>
<feature type="repeat" description="PPR" evidence="3">
    <location>
        <begin position="23"/>
        <end position="57"/>
    </location>
</feature>
<reference evidence="5" key="1">
    <citation type="journal article" date="2018" name="DNA Res.">
        <title>Multiple hybrid de novo genome assembly of finger millet, an orphan allotetraploid crop.</title>
        <authorList>
            <person name="Hatakeyama M."/>
            <person name="Aluri S."/>
            <person name="Balachadran M.T."/>
            <person name="Sivarajan S.R."/>
            <person name="Patrignani A."/>
            <person name="Gruter S."/>
            <person name="Poveda L."/>
            <person name="Shimizu-Inatsugi R."/>
            <person name="Baeten J."/>
            <person name="Francoijs K.J."/>
            <person name="Nataraja K.N."/>
            <person name="Reddy Y.A.N."/>
            <person name="Phadnis S."/>
            <person name="Ravikumar R.L."/>
            <person name="Schlapbach R."/>
            <person name="Sreeman S.M."/>
            <person name="Shimizu K.K."/>
        </authorList>
    </citation>
    <scope>NUCLEOTIDE SEQUENCE</scope>
</reference>
<dbReference type="AlphaFoldDB" id="A0AAV5C2Z8"/>
<accession>A0AAV5C2Z8</accession>
<keyword evidence="2" id="KW-0809">Transit peptide</keyword>
<dbReference type="Pfam" id="PF01535">
    <property type="entry name" value="PPR"/>
    <property type="match status" value="1"/>
</dbReference>
<dbReference type="InterPro" id="IPR046848">
    <property type="entry name" value="E_motif"/>
</dbReference>
<dbReference type="InterPro" id="IPR011990">
    <property type="entry name" value="TPR-like_helical_dom_sf"/>
</dbReference>
<dbReference type="GO" id="GO:0003723">
    <property type="term" value="F:RNA binding"/>
    <property type="evidence" value="ECO:0007669"/>
    <property type="project" value="InterPro"/>
</dbReference>
<dbReference type="Pfam" id="PF13812">
    <property type="entry name" value="PPR_3"/>
    <property type="match status" value="1"/>
</dbReference>
<dbReference type="NCBIfam" id="TIGR00756">
    <property type="entry name" value="PPR"/>
    <property type="match status" value="1"/>
</dbReference>
<dbReference type="GO" id="GO:0009451">
    <property type="term" value="P:RNA modification"/>
    <property type="evidence" value="ECO:0007669"/>
    <property type="project" value="InterPro"/>
</dbReference>
<reference evidence="5" key="2">
    <citation type="submission" date="2021-12" db="EMBL/GenBank/DDBJ databases">
        <title>Resequencing data analysis of finger millet.</title>
        <authorList>
            <person name="Hatakeyama M."/>
            <person name="Aluri S."/>
            <person name="Balachadran M.T."/>
            <person name="Sivarajan S.R."/>
            <person name="Poveda L."/>
            <person name="Shimizu-Inatsugi R."/>
            <person name="Schlapbach R."/>
            <person name="Sreeman S.M."/>
            <person name="Shimizu K.K."/>
        </authorList>
    </citation>
    <scope>NUCLEOTIDE SEQUENCE</scope>
</reference>
<evidence type="ECO:0000313" key="5">
    <source>
        <dbReference type="EMBL" id="GJM92567.1"/>
    </source>
</evidence>
<dbReference type="PANTHER" id="PTHR47926:SF482">
    <property type="entry name" value="PENTATRICOPEPTIDE REPEAT-CONTAINING PROTEIN CHLOROPLASTIC"/>
    <property type="match status" value="1"/>
</dbReference>
<sequence>MHGFGHESLRVFEEMIKEGIPPNIITFVSLLGACSHAGLVDEGRRLFESMVDYNVTPRAEHYACMVDLLGRAGHLYEAVELIQSMHIEPTPQVWGSLLGACRIHGHVEYAEMACSRLFDLEPRNAGNYVLLADIYARAKLPIQADVLKELIEEHALEKVPGCSWIEVKKRLYSFVSVDNKNLQLEELQALIGEFVAHMKNEGYVPDTGSVLYDIEEEEKERILLGHSEKLAVAFGLINTGRGEVIRITKNLRLCEDCHSVTKFISKFTEREIVVRDTER</sequence>
<dbReference type="InterPro" id="IPR002885">
    <property type="entry name" value="PPR_rpt"/>
</dbReference>
<gene>
    <name evidence="5" type="primary">ga09047</name>
    <name evidence="5" type="ORF">PR202_ga09047</name>
</gene>
<dbReference type="GO" id="GO:0008270">
    <property type="term" value="F:zinc ion binding"/>
    <property type="evidence" value="ECO:0007669"/>
    <property type="project" value="InterPro"/>
</dbReference>
<comment type="caution">
    <text evidence="5">The sequence shown here is derived from an EMBL/GenBank/DDBJ whole genome shotgun (WGS) entry which is preliminary data.</text>
</comment>
<proteinExistence type="predicted"/>
<evidence type="ECO:0000256" key="1">
    <source>
        <dbReference type="ARBA" id="ARBA00022737"/>
    </source>
</evidence>
<dbReference type="PANTHER" id="PTHR47926">
    <property type="entry name" value="PENTATRICOPEPTIDE REPEAT-CONTAINING PROTEIN"/>
    <property type="match status" value="1"/>
</dbReference>
<evidence type="ECO:0000256" key="3">
    <source>
        <dbReference type="PROSITE-ProRule" id="PRU00708"/>
    </source>
</evidence>
<dbReference type="InterPro" id="IPR046960">
    <property type="entry name" value="PPR_At4g14850-like_plant"/>
</dbReference>
<dbReference type="InterPro" id="IPR032867">
    <property type="entry name" value="DYW_dom"/>
</dbReference>
<name>A0AAV5C2Z8_ELECO</name>
<dbReference type="EMBL" id="BQKI01000004">
    <property type="protein sequence ID" value="GJM92567.1"/>
    <property type="molecule type" value="Genomic_DNA"/>
</dbReference>
<dbReference type="Proteomes" id="UP001054889">
    <property type="component" value="Unassembled WGS sequence"/>
</dbReference>
<dbReference type="Pfam" id="PF20431">
    <property type="entry name" value="E_motif"/>
    <property type="match status" value="1"/>
</dbReference>
<dbReference type="Gene3D" id="1.25.40.10">
    <property type="entry name" value="Tetratricopeptide repeat domain"/>
    <property type="match status" value="1"/>
</dbReference>
<evidence type="ECO:0000313" key="6">
    <source>
        <dbReference type="Proteomes" id="UP001054889"/>
    </source>
</evidence>
<dbReference type="PROSITE" id="PS51375">
    <property type="entry name" value="PPR"/>
    <property type="match status" value="1"/>
</dbReference>
<organism evidence="5 6">
    <name type="scientific">Eleusine coracana subsp. coracana</name>
    <dbReference type="NCBI Taxonomy" id="191504"/>
    <lineage>
        <taxon>Eukaryota</taxon>
        <taxon>Viridiplantae</taxon>
        <taxon>Streptophyta</taxon>
        <taxon>Embryophyta</taxon>
        <taxon>Tracheophyta</taxon>
        <taxon>Spermatophyta</taxon>
        <taxon>Magnoliopsida</taxon>
        <taxon>Liliopsida</taxon>
        <taxon>Poales</taxon>
        <taxon>Poaceae</taxon>
        <taxon>PACMAD clade</taxon>
        <taxon>Chloridoideae</taxon>
        <taxon>Cynodonteae</taxon>
        <taxon>Eleusininae</taxon>
        <taxon>Eleusine</taxon>
    </lineage>
</organism>
<evidence type="ECO:0000256" key="2">
    <source>
        <dbReference type="ARBA" id="ARBA00022946"/>
    </source>
</evidence>
<dbReference type="Pfam" id="PF14432">
    <property type="entry name" value="DYW_deaminase"/>
    <property type="match status" value="1"/>
</dbReference>